<protein>
    <submittedName>
        <fullName evidence="4">Iron ABC transporter substrate-binding protein</fullName>
    </submittedName>
</protein>
<keyword evidence="2" id="KW-0732">Signal</keyword>
<organism evidence="4 5">
    <name type="scientific">Saccharomonospora viridis</name>
    <dbReference type="NCBI Taxonomy" id="1852"/>
    <lineage>
        <taxon>Bacteria</taxon>
        <taxon>Bacillati</taxon>
        <taxon>Actinomycetota</taxon>
        <taxon>Actinomycetes</taxon>
        <taxon>Pseudonocardiales</taxon>
        <taxon>Pseudonocardiaceae</taxon>
        <taxon>Saccharomonospora</taxon>
    </lineage>
</organism>
<dbReference type="EMBL" id="JRZE01000006">
    <property type="protein sequence ID" value="KHF42964.1"/>
    <property type="molecule type" value="Genomic_DNA"/>
</dbReference>
<feature type="chain" id="PRO_5038385402" evidence="2">
    <location>
        <begin position="26"/>
        <end position="332"/>
    </location>
</feature>
<reference evidence="4 5" key="1">
    <citation type="submission" date="2014-10" db="EMBL/GenBank/DDBJ databases">
        <title>Genome sequence of Micropolyspora internatus JCM3315.</title>
        <authorList>
            <person name="Shin S.-K."/>
            <person name="Yi H."/>
        </authorList>
    </citation>
    <scope>NUCLEOTIDE SEQUENCE [LARGE SCALE GENOMIC DNA]</scope>
    <source>
        <strain evidence="4 5">JCM 3315</strain>
    </source>
</reference>
<sequence length="332" mass="35058">MTFRRLLFALALSFAVLLPSACVGAPEDADADADIGSAAAYPVEVSSCGITSTVDSPPSSAITMNQGATEVALALGVEERLAGTAYLDDAVPEKWRSAYETVPVLADQYPDHETILAAEPDFVYASYISAFDAEAAGDRATLHELGVATYVSPFGCGAEAPEPDVTFDSVWQEIADVAAVFGVPERAERIREEQADQLAALERESVGEGIEVFWFDSGDKTALAGAGGGGPQLILDAIGATNVFADVEGGWADVSWEDVVAADPEVIVLADAAWSTAEDKIAMLRQDEVLSQLDAVRHERFVTIPFSESTPGVRLVDGATSVAEQIRALDLR</sequence>
<evidence type="ECO:0000313" key="4">
    <source>
        <dbReference type="EMBL" id="KHF42964.1"/>
    </source>
</evidence>
<name>A0A837D983_9PSEU</name>
<feature type="signal peptide" evidence="2">
    <location>
        <begin position="1"/>
        <end position="25"/>
    </location>
</feature>
<accession>A0A837D983</accession>
<dbReference type="Gene3D" id="3.40.50.1980">
    <property type="entry name" value="Nitrogenase molybdenum iron protein domain"/>
    <property type="match status" value="2"/>
</dbReference>
<dbReference type="InterPro" id="IPR002491">
    <property type="entry name" value="ABC_transptr_periplasmic_BD"/>
</dbReference>
<dbReference type="SUPFAM" id="SSF53807">
    <property type="entry name" value="Helical backbone' metal receptor"/>
    <property type="match status" value="1"/>
</dbReference>
<evidence type="ECO:0000256" key="2">
    <source>
        <dbReference type="SAM" id="SignalP"/>
    </source>
</evidence>
<comment type="similarity">
    <text evidence="1">Belongs to the bacterial solute-binding protein 8 family.</text>
</comment>
<feature type="domain" description="Fe/B12 periplasmic-binding" evidence="3">
    <location>
        <begin position="60"/>
        <end position="332"/>
    </location>
</feature>
<dbReference type="InterPro" id="IPR050902">
    <property type="entry name" value="ABC_Transporter_SBP"/>
</dbReference>
<evidence type="ECO:0000313" key="5">
    <source>
        <dbReference type="Proteomes" id="UP000030848"/>
    </source>
</evidence>
<proteinExistence type="inferred from homology"/>
<evidence type="ECO:0000256" key="1">
    <source>
        <dbReference type="ARBA" id="ARBA00008814"/>
    </source>
</evidence>
<dbReference type="Pfam" id="PF01497">
    <property type="entry name" value="Peripla_BP_2"/>
    <property type="match status" value="1"/>
</dbReference>
<dbReference type="RefSeq" id="WP_015786103.1">
    <property type="nucleotide sequence ID" value="NZ_CALJZO010000116.1"/>
</dbReference>
<gene>
    <name evidence="4" type="ORF">MINT15_31660</name>
</gene>
<evidence type="ECO:0000259" key="3">
    <source>
        <dbReference type="PROSITE" id="PS50983"/>
    </source>
</evidence>
<dbReference type="PROSITE" id="PS50983">
    <property type="entry name" value="FE_B12_PBP"/>
    <property type="match status" value="1"/>
</dbReference>
<dbReference type="PANTHER" id="PTHR30535">
    <property type="entry name" value="VITAMIN B12-BINDING PROTEIN"/>
    <property type="match status" value="1"/>
</dbReference>
<dbReference type="Proteomes" id="UP000030848">
    <property type="component" value="Unassembled WGS sequence"/>
</dbReference>
<dbReference type="AlphaFoldDB" id="A0A837D983"/>
<comment type="caution">
    <text evidence="4">The sequence shown here is derived from an EMBL/GenBank/DDBJ whole genome shotgun (WGS) entry which is preliminary data.</text>
</comment>
<dbReference type="PANTHER" id="PTHR30535:SF7">
    <property type="entry name" value="IRON(III) DICITRATE-BINDING PROTEIN"/>
    <property type="match status" value="1"/>
</dbReference>
<dbReference type="OMA" id="DLSFVFW"/>